<evidence type="ECO:0000256" key="5">
    <source>
        <dbReference type="RuleBase" id="RU369025"/>
    </source>
</evidence>
<dbReference type="Pfam" id="PF00924">
    <property type="entry name" value="MS_channel_2nd"/>
    <property type="match status" value="1"/>
</dbReference>
<accession>A0A220VBA8</accession>
<reference evidence="7 8" key="1">
    <citation type="journal article" date="2016" name="Int. J. Syst. Evol. Microbiol.">
        <title>Paraphotobacterium marinum gen. nov., sp. nov., a member of the family Vibrionaceae, isolated from surface seawater.</title>
        <authorList>
            <person name="Huang Z."/>
            <person name="Dong C."/>
            <person name="Shao Z."/>
        </authorList>
    </citation>
    <scope>NUCLEOTIDE SEQUENCE [LARGE SCALE GENOMIC DNA]</scope>
    <source>
        <strain evidence="7 8">NSCS20N07D</strain>
    </source>
</reference>
<name>A0A220VBA8_9GAMM</name>
<protein>
    <recommendedName>
        <fullName evidence="5">Small-conductance mechanosensitive channel</fullName>
    </recommendedName>
</protein>
<keyword evidence="3 5" id="KW-1133">Transmembrane helix</keyword>
<gene>
    <name evidence="7" type="ORF">CF386_00190</name>
</gene>
<keyword evidence="5" id="KW-0407">Ion channel</keyword>
<keyword evidence="5" id="KW-0997">Cell inner membrane</keyword>
<dbReference type="AlphaFoldDB" id="A0A220VBA8"/>
<keyword evidence="4 5" id="KW-0472">Membrane</keyword>
<dbReference type="OrthoDB" id="5604380at2"/>
<keyword evidence="5" id="KW-0406">Ion transport</keyword>
<dbReference type="Proteomes" id="UP000242175">
    <property type="component" value="Chromosome large"/>
</dbReference>
<evidence type="ECO:0000313" key="7">
    <source>
        <dbReference type="EMBL" id="ASK77619.1"/>
    </source>
</evidence>
<dbReference type="InterPro" id="IPR023408">
    <property type="entry name" value="MscS_beta-dom_sf"/>
</dbReference>
<dbReference type="SUPFAM" id="SSF50182">
    <property type="entry name" value="Sm-like ribonucleoproteins"/>
    <property type="match status" value="1"/>
</dbReference>
<comment type="subunit">
    <text evidence="5">Homoheptamer.</text>
</comment>
<dbReference type="InterPro" id="IPR010920">
    <property type="entry name" value="LSM_dom_sf"/>
</dbReference>
<sequence length="283" mass="32928">MTLTKIVTTVTPHLLHSIAAAAIIFVLSLFIYFLFKRKFEIKKQRRQFKYRITYIGLIVLSIAMAQIWIEGLNDVFTMVALVATGLIVSNKETIMNLVGFLIINWRGIFTEGDFIQIQNFKGYVVTIRPFYFKIYETTSISKAQATGKTIKIPNNLIITAPTKTFNPETNITLSEISYMVDWSSNNRLALEITTNLINQLTEKYYKTCPHFQNHYLKRKNKELSHLISLKPKVFAKLDHDKDKGLLICINYYVQSRFKEELENEFWCLLQEKVSSEDIQLVFI</sequence>
<dbReference type="GO" id="GO:0008381">
    <property type="term" value="F:mechanosensitive monoatomic ion channel activity"/>
    <property type="evidence" value="ECO:0007669"/>
    <property type="project" value="InterPro"/>
</dbReference>
<dbReference type="InterPro" id="IPR045275">
    <property type="entry name" value="MscS_archaea/bacteria_type"/>
</dbReference>
<dbReference type="InterPro" id="IPR006685">
    <property type="entry name" value="MscS_channel_2nd"/>
</dbReference>
<comment type="similarity">
    <text evidence="5">Belongs to the MscS (TC 1.A.23) family.</text>
</comment>
<evidence type="ECO:0000256" key="3">
    <source>
        <dbReference type="ARBA" id="ARBA00022989"/>
    </source>
</evidence>
<dbReference type="PANTHER" id="PTHR30221:SF1">
    <property type="entry name" value="SMALL-CONDUCTANCE MECHANOSENSITIVE CHANNEL"/>
    <property type="match status" value="1"/>
</dbReference>
<keyword evidence="8" id="KW-1185">Reference proteome</keyword>
<evidence type="ECO:0000256" key="1">
    <source>
        <dbReference type="ARBA" id="ARBA00004370"/>
    </source>
</evidence>
<feature type="transmembrane region" description="Helical" evidence="5">
    <location>
        <begin position="14"/>
        <end position="35"/>
    </location>
</feature>
<feature type="transmembrane region" description="Helical" evidence="5">
    <location>
        <begin position="51"/>
        <end position="69"/>
    </location>
</feature>
<evidence type="ECO:0000256" key="2">
    <source>
        <dbReference type="ARBA" id="ARBA00022692"/>
    </source>
</evidence>
<comment type="subcellular location">
    <subcellularLocation>
        <location evidence="5">Cell inner membrane</location>
        <topology evidence="5">Multi-pass membrane protein</topology>
    </subcellularLocation>
    <subcellularLocation>
        <location evidence="1">Membrane</location>
    </subcellularLocation>
</comment>
<keyword evidence="5" id="KW-1003">Cell membrane</keyword>
<keyword evidence="2 5" id="KW-0812">Transmembrane</keyword>
<dbReference type="KEGG" id="pmai:CF386_00190"/>
<dbReference type="RefSeq" id="WP_089072529.1">
    <property type="nucleotide sequence ID" value="NZ_CBCSAM010000001.1"/>
</dbReference>
<feature type="domain" description="Mechanosensitive ion channel MscS" evidence="6">
    <location>
        <begin position="93"/>
        <end position="160"/>
    </location>
</feature>
<proteinExistence type="inferred from homology"/>
<comment type="function">
    <text evidence="5">Mechanosensitive channel that participates in the regulation of osmotic pressure changes within the cell, opening in response to stretch forces in the membrane lipid bilayer, without the need for other proteins. Contributes to normal resistance to hypoosmotic shock. Forms an ion channel of 1.0 nanosiemens conductance with a slight preference for anions.</text>
</comment>
<comment type="caution">
    <text evidence="5">Lacks conserved residue(s) required for the propagation of feature annotation.</text>
</comment>
<evidence type="ECO:0000256" key="4">
    <source>
        <dbReference type="ARBA" id="ARBA00023136"/>
    </source>
</evidence>
<dbReference type="Gene3D" id="2.30.30.60">
    <property type="match status" value="1"/>
</dbReference>
<dbReference type="PANTHER" id="PTHR30221">
    <property type="entry name" value="SMALL-CONDUCTANCE MECHANOSENSITIVE CHANNEL"/>
    <property type="match status" value="1"/>
</dbReference>
<dbReference type="GO" id="GO:0005886">
    <property type="term" value="C:plasma membrane"/>
    <property type="evidence" value="ECO:0007669"/>
    <property type="project" value="UniProtKB-SubCell"/>
</dbReference>
<organism evidence="7 8">
    <name type="scientific">Paraphotobacterium marinum</name>
    <dbReference type="NCBI Taxonomy" id="1755811"/>
    <lineage>
        <taxon>Bacteria</taxon>
        <taxon>Pseudomonadati</taxon>
        <taxon>Pseudomonadota</taxon>
        <taxon>Gammaproteobacteria</taxon>
        <taxon>Vibrionales</taxon>
        <taxon>Vibrionaceae</taxon>
        <taxon>Paraphotobacterium</taxon>
    </lineage>
</organism>
<evidence type="ECO:0000313" key="8">
    <source>
        <dbReference type="Proteomes" id="UP000242175"/>
    </source>
</evidence>
<keyword evidence="5" id="KW-0813">Transport</keyword>
<dbReference type="EMBL" id="CP022355">
    <property type="protein sequence ID" value="ASK77619.1"/>
    <property type="molecule type" value="Genomic_DNA"/>
</dbReference>
<evidence type="ECO:0000259" key="6">
    <source>
        <dbReference type="Pfam" id="PF00924"/>
    </source>
</evidence>